<dbReference type="InterPro" id="IPR002810">
    <property type="entry name" value="NfeD-like_C"/>
</dbReference>
<accession>A0ABT7BK55</accession>
<protein>
    <submittedName>
        <fullName evidence="2">NfeD family protein</fullName>
    </submittedName>
</protein>
<dbReference type="RefSeq" id="WP_283762304.1">
    <property type="nucleotide sequence ID" value="NZ_JAQPOK010000071.1"/>
</dbReference>
<name>A0ABT7BK55_9CYAN</name>
<evidence type="ECO:0000259" key="1">
    <source>
        <dbReference type="Pfam" id="PF01957"/>
    </source>
</evidence>
<feature type="domain" description="NfeD-like C-terminal" evidence="1">
    <location>
        <begin position="23"/>
        <end position="73"/>
    </location>
</feature>
<evidence type="ECO:0000313" key="3">
    <source>
        <dbReference type="Proteomes" id="UP001231370"/>
    </source>
</evidence>
<dbReference type="EMBL" id="JAQPOK010000071">
    <property type="protein sequence ID" value="MDJ1178969.1"/>
    <property type="molecule type" value="Genomic_DNA"/>
</dbReference>
<reference evidence="2 3" key="1">
    <citation type="submission" date="2023-01" db="EMBL/GenBank/DDBJ databases">
        <title>Novel diversity within Roseofilum (Cyanobacteria; Desertifilaceae) from marine benthic mats with descriptions of four novel species.</title>
        <authorList>
            <person name="Wang Y."/>
            <person name="Berthold D.E."/>
            <person name="Hu J."/>
            <person name="Lefler F.W."/>
            <person name="Laughinghouse H.D. IV."/>
        </authorList>
    </citation>
    <scope>NUCLEOTIDE SEQUENCE [LARGE SCALE GENOMIC DNA]</scope>
    <source>
        <strain evidence="2 3">BLCC-M91</strain>
    </source>
</reference>
<dbReference type="Gene3D" id="2.40.50.140">
    <property type="entry name" value="Nucleic acid-binding proteins"/>
    <property type="match status" value="1"/>
</dbReference>
<keyword evidence="3" id="KW-1185">Reference proteome</keyword>
<evidence type="ECO:0000313" key="2">
    <source>
        <dbReference type="EMBL" id="MDJ1178969.1"/>
    </source>
</evidence>
<dbReference type="Pfam" id="PF01957">
    <property type="entry name" value="NfeD"/>
    <property type="match status" value="1"/>
</dbReference>
<organism evidence="2 3">
    <name type="scientific">Roseofilum halophilum BLCC-M91</name>
    <dbReference type="NCBI Taxonomy" id="3022259"/>
    <lineage>
        <taxon>Bacteria</taxon>
        <taxon>Bacillati</taxon>
        <taxon>Cyanobacteriota</taxon>
        <taxon>Cyanophyceae</taxon>
        <taxon>Desertifilales</taxon>
        <taxon>Desertifilaceae</taxon>
        <taxon>Roseofilum</taxon>
        <taxon>Roseofilum halophilum</taxon>
    </lineage>
</organism>
<dbReference type="InterPro" id="IPR012340">
    <property type="entry name" value="NA-bd_OB-fold"/>
</dbReference>
<gene>
    <name evidence="2" type="ORF">PJF56_08845</name>
</gene>
<dbReference type="Proteomes" id="UP001231370">
    <property type="component" value="Unassembled WGS sequence"/>
</dbReference>
<proteinExistence type="predicted"/>
<sequence>MWFRNRKKSKSNSSCSMEWFQGERVVSQTIYPNRKGHVYFRGTWWPAKCCDNSTLEPDEIVEVIGNDNITLLVQAFKIES</sequence>
<comment type="caution">
    <text evidence="2">The sequence shown here is derived from an EMBL/GenBank/DDBJ whole genome shotgun (WGS) entry which is preliminary data.</text>
</comment>